<sequence length="122" mass="13199">MNDILLTQIMQILIPIIASILTAIFGAVGIAARRYLGERATAILREALHEAFDRALAKAVQDGSNSPEMDAVAYIEATMGDTVKRLKASTGGLLKRAQAQMAGNERLSRSQSPRHLKGQEKP</sequence>
<keyword evidence="4" id="KW-1185">Reference proteome</keyword>
<protein>
    <submittedName>
        <fullName evidence="3">Uncharacterized protein</fullName>
    </submittedName>
</protein>
<dbReference type="EMBL" id="CP018076">
    <property type="protein sequence ID" value="APE43426.1"/>
    <property type="molecule type" value="Genomic_DNA"/>
</dbReference>
<gene>
    <name evidence="3" type="ORF">BOO69_08345</name>
</gene>
<organism evidence="3 4">
    <name type="scientific">Sulfitobacter alexandrii</name>
    <dbReference type="NCBI Taxonomy" id="1917485"/>
    <lineage>
        <taxon>Bacteria</taxon>
        <taxon>Pseudomonadati</taxon>
        <taxon>Pseudomonadota</taxon>
        <taxon>Alphaproteobacteria</taxon>
        <taxon>Rhodobacterales</taxon>
        <taxon>Roseobacteraceae</taxon>
        <taxon>Sulfitobacter</taxon>
    </lineage>
</organism>
<dbReference type="RefSeq" id="WP_071971757.1">
    <property type="nucleotide sequence ID" value="NZ_CP018076.1"/>
</dbReference>
<evidence type="ECO:0000256" key="1">
    <source>
        <dbReference type="SAM" id="MobiDB-lite"/>
    </source>
</evidence>
<evidence type="ECO:0000313" key="4">
    <source>
        <dbReference type="Proteomes" id="UP000181897"/>
    </source>
</evidence>
<dbReference type="AlphaFoldDB" id="A0A1J0WGJ0"/>
<dbReference type="OrthoDB" id="7862287at2"/>
<reference evidence="3 4" key="1">
    <citation type="submission" date="2016-11" db="EMBL/GenBank/DDBJ databases">
        <title>Complete genome sequence of Sulfitobacter sp. AM1-D1, a toxic bacteria associated with marine dinoflagellate Alexandrium minutum in East China Sea.</title>
        <authorList>
            <person name="Yang Q."/>
            <person name="Zhang X."/>
            <person name="Tian X."/>
        </authorList>
    </citation>
    <scope>NUCLEOTIDE SEQUENCE [LARGE SCALE GENOMIC DNA]</scope>
    <source>
        <strain evidence="3 4">AM1-D1</strain>
    </source>
</reference>
<accession>A0A1J0WGJ0</accession>
<dbReference type="Proteomes" id="UP000181897">
    <property type="component" value="Chromosome"/>
</dbReference>
<feature type="region of interest" description="Disordered" evidence="1">
    <location>
        <begin position="98"/>
        <end position="122"/>
    </location>
</feature>
<dbReference type="KEGG" id="suam:BOO69_08345"/>
<keyword evidence="2" id="KW-0472">Membrane</keyword>
<name>A0A1J0WGJ0_9RHOB</name>
<feature type="transmembrane region" description="Helical" evidence="2">
    <location>
        <begin position="12"/>
        <end position="32"/>
    </location>
</feature>
<proteinExistence type="predicted"/>
<evidence type="ECO:0000256" key="2">
    <source>
        <dbReference type="SAM" id="Phobius"/>
    </source>
</evidence>
<evidence type="ECO:0000313" key="3">
    <source>
        <dbReference type="EMBL" id="APE43426.1"/>
    </source>
</evidence>
<keyword evidence="2" id="KW-0812">Transmembrane</keyword>
<keyword evidence="2" id="KW-1133">Transmembrane helix</keyword>
<dbReference type="STRING" id="1917485.BOO69_08345"/>